<comment type="caution">
    <text evidence="3">The sequence shown here is derived from an EMBL/GenBank/DDBJ whole genome shotgun (WGS) entry which is preliminary data.</text>
</comment>
<evidence type="ECO:0000259" key="2">
    <source>
        <dbReference type="PROSITE" id="PS51494"/>
    </source>
</evidence>
<feature type="signal peptide" evidence="1">
    <location>
        <begin position="1"/>
        <end position="31"/>
    </location>
</feature>
<accession>A0A9D5LWX7</accession>
<keyword evidence="1" id="KW-0732">Signal</keyword>
<dbReference type="Pfam" id="PF05580">
    <property type="entry name" value="Peptidase_S55"/>
    <property type="match status" value="1"/>
</dbReference>
<dbReference type="InterPro" id="IPR036034">
    <property type="entry name" value="PDZ_sf"/>
</dbReference>
<evidence type="ECO:0000256" key="1">
    <source>
        <dbReference type="SAM" id="SignalP"/>
    </source>
</evidence>
<dbReference type="InterPro" id="IPR009003">
    <property type="entry name" value="Peptidase_S1_PA"/>
</dbReference>
<dbReference type="EMBL" id="JADCKB010000003">
    <property type="protein sequence ID" value="MBE5039288.1"/>
    <property type="molecule type" value="Genomic_DNA"/>
</dbReference>
<name>A0A9D5LWX7_9FIRM</name>
<dbReference type="PROSITE" id="PS51494">
    <property type="entry name" value="SPOIVB"/>
    <property type="match status" value="1"/>
</dbReference>
<dbReference type="AlphaFoldDB" id="A0A9D5LWX7"/>
<evidence type="ECO:0000313" key="3">
    <source>
        <dbReference type="EMBL" id="MBE5039288.1"/>
    </source>
</evidence>
<gene>
    <name evidence="3" type="primary">spoIVB</name>
    <name evidence="3" type="ORF">INF28_02245</name>
</gene>
<evidence type="ECO:0000313" key="4">
    <source>
        <dbReference type="Proteomes" id="UP000806542"/>
    </source>
</evidence>
<dbReference type="Proteomes" id="UP000806542">
    <property type="component" value="Unassembled WGS sequence"/>
</dbReference>
<keyword evidence="4" id="KW-1185">Reference proteome</keyword>
<dbReference type="InterPro" id="IPR014219">
    <property type="entry name" value="SpoIVB"/>
</dbReference>
<dbReference type="InterPro" id="IPR008763">
    <property type="entry name" value="Peptidase_S55"/>
</dbReference>
<dbReference type="SUPFAM" id="SSF50494">
    <property type="entry name" value="Trypsin-like serine proteases"/>
    <property type="match status" value="1"/>
</dbReference>
<dbReference type="NCBIfam" id="TIGR02860">
    <property type="entry name" value="spore_IV_B"/>
    <property type="match status" value="1"/>
</dbReference>
<dbReference type="SMART" id="SM00228">
    <property type="entry name" value="PDZ"/>
    <property type="match status" value="1"/>
</dbReference>
<keyword evidence="3" id="KW-0378">Hydrolase</keyword>
<dbReference type="SUPFAM" id="SSF50156">
    <property type="entry name" value="PDZ domain-like"/>
    <property type="match status" value="1"/>
</dbReference>
<dbReference type="EC" id="3.4.21.116" evidence="3"/>
<dbReference type="GO" id="GO:0016787">
    <property type="term" value="F:hydrolase activity"/>
    <property type="evidence" value="ECO:0007669"/>
    <property type="project" value="UniProtKB-KW"/>
</dbReference>
<sequence>MKKKMKTKNFLAACCLSFLLFLNQTIGYAKAQVLVPVGQTVGVTLDMEGVTVVDTADVESYDGKKYTPAKDAGIRPGDVIETINGTQMQSAQQLEELVNEQGETDLQVKFRRGEEEKECKVKAALSSLDGHYRIGVWIKDAASGIGTVTYFDPETKEFGALGHGITQQKEQEALPIQGGSILKAAIVSVQKGSKGQPGELIGVFAEDKEKLGSVQSNTMVGLKGVLDGTVKLNASMEPIPVAERTEVTEGAAQILSNIAEDKIEEFDIEIQKINKDEDSTKGMVIHVTDQELLEKTGGIVQGMSGSPIIQNGKLVGAVTHVFVNDPTRGYGIFMDLMLQ</sequence>
<feature type="chain" id="PRO_5039218755" evidence="1">
    <location>
        <begin position="32"/>
        <end position="339"/>
    </location>
</feature>
<dbReference type="InterPro" id="IPR001478">
    <property type="entry name" value="PDZ"/>
</dbReference>
<dbReference type="Pfam" id="PF13180">
    <property type="entry name" value="PDZ_2"/>
    <property type="match status" value="1"/>
</dbReference>
<protein>
    <submittedName>
        <fullName evidence="3">SpoIVB peptidase</fullName>
        <ecNumber evidence="3">3.4.21.116</ecNumber>
    </submittedName>
</protein>
<feature type="domain" description="Peptidase S55" evidence="2">
    <location>
        <begin position="115"/>
        <end position="339"/>
    </location>
</feature>
<reference evidence="3" key="1">
    <citation type="submission" date="2020-10" db="EMBL/GenBank/DDBJ databases">
        <title>ChiBAC.</title>
        <authorList>
            <person name="Zenner C."/>
            <person name="Hitch T.C.A."/>
            <person name="Clavel T."/>
        </authorList>
    </citation>
    <scope>NUCLEOTIDE SEQUENCE</scope>
    <source>
        <strain evidence="3">DSM 107454</strain>
    </source>
</reference>
<proteinExistence type="predicted"/>
<organism evidence="3 4">
    <name type="scientific">Ructibacterium gallinarum</name>
    <dbReference type="NCBI Taxonomy" id="2779355"/>
    <lineage>
        <taxon>Bacteria</taxon>
        <taxon>Bacillati</taxon>
        <taxon>Bacillota</taxon>
        <taxon>Clostridia</taxon>
        <taxon>Eubacteriales</taxon>
        <taxon>Oscillospiraceae</taxon>
        <taxon>Ructibacterium</taxon>
    </lineage>
</organism>
<dbReference type="Gene3D" id="2.30.42.10">
    <property type="match status" value="1"/>
</dbReference>